<dbReference type="GO" id="GO:0006606">
    <property type="term" value="P:protein import into nucleus"/>
    <property type="evidence" value="ECO:0007669"/>
    <property type="project" value="TreeGrafter"/>
</dbReference>
<evidence type="ECO:0000259" key="9">
    <source>
        <dbReference type="Pfam" id="PF21093"/>
    </source>
</evidence>
<evidence type="ECO:0000256" key="5">
    <source>
        <dbReference type="ARBA" id="ARBA00023010"/>
    </source>
</evidence>
<dbReference type="GO" id="GO:0044611">
    <property type="term" value="C:nuclear pore inner ring"/>
    <property type="evidence" value="ECO:0007669"/>
    <property type="project" value="TreeGrafter"/>
</dbReference>
<protein>
    <recommendedName>
        <fullName evidence="9">Nucleoporin Nup188 N-terminal subdomain III domain-containing protein</fullName>
    </recommendedName>
</protein>
<evidence type="ECO:0000313" key="11">
    <source>
        <dbReference type="Proteomes" id="UP000287166"/>
    </source>
</evidence>
<dbReference type="STRING" id="139825.A0A401GDL2"/>
<feature type="region of interest" description="Disordered" evidence="8">
    <location>
        <begin position="1109"/>
        <end position="1129"/>
    </location>
</feature>
<feature type="domain" description="Nucleoporin Nup188 N-terminal subdomain III" evidence="9">
    <location>
        <begin position="684"/>
        <end position="1102"/>
    </location>
</feature>
<accession>A0A401GDL2</accession>
<dbReference type="OrthoDB" id="102511at2759"/>
<dbReference type="PANTHER" id="PTHR31431:SF1">
    <property type="entry name" value="NUCLEOPORIN NUP188"/>
    <property type="match status" value="1"/>
</dbReference>
<dbReference type="EMBL" id="BFAD01000002">
    <property type="protein sequence ID" value="GBE80269.1"/>
    <property type="molecule type" value="Genomic_DNA"/>
</dbReference>
<keyword evidence="5" id="KW-0811">Translocation</keyword>
<evidence type="ECO:0000256" key="3">
    <source>
        <dbReference type="ARBA" id="ARBA00022816"/>
    </source>
</evidence>
<dbReference type="GO" id="GO:0006405">
    <property type="term" value="P:RNA export from nucleus"/>
    <property type="evidence" value="ECO:0007669"/>
    <property type="project" value="TreeGrafter"/>
</dbReference>
<evidence type="ECO:0000256" key="8">
    <source>
        <dbReference type="SAM" id="MobiDB-lite"/>
    </source>
</evidence>
<dbReference type="Proteomes" id="UP000287166">
    <property type="component" value="Unassembled WGS sequence"/>
</dbReference>
<evidence type="ECO:0000256" key="6">
    <source>
        <dbReference type="ARBA" id="ARBA00023132"/>
    </source>
</evidence>
<comment type="caution">
    <text evidence="10">The sequence shown here is derived from an EMBL/GenBank/DDBJ whole genome shotgun (WGS) entry which is preliminary data.</text>
</comment>
<reference evidence="10 11" key="1">
    <citation type="journal article" date="2018" name="Sci. Rep.">
        <title>Genome sequence of the cauliflower mushroom Sparassis crispa (Hanabiratake) and its association with beneficial usage.</title>
        <authorList>
            <person name="Kiyama R."/>
            <person name="Furutani Y."/>
            <person name="Kawaguchi K."/>
            <person name="Nakanishi T."/>
        </authorList>
    </citation>
    <scope>NUCLEOTIDE SEQUENCE [LARGE SCALE GENOMIC DNA]</scope>
</reference>
<dbReference type="PANTHER" id="PTHR31431">
    <property type="entry name" value="NUCLEOPORIN NUP188 HOMOLOG"/>
    <property type="match status" value="1"/>
</dbReference>
<keyword evidence="6" id="KW-0906">Nuclear pore complex</keyword>
<dbReference type="GO" id="GO:0017056">
    <property type="term" value="F:structural constituent of nuclear pore"/>
    <property type="evidence" value="ECO:0007669"/>
    <property type="project" value="InterPro"/>
</dbReference>
<dbReference type="FunCoup" id="A0A401GDL2">
    <property type="interactions" value="59"/>
</dbReference>
<evidence type="ECO:0000256" key="2">
    <source>
        <dbReference type="ARBA" id="ARBA00022448"/>
    </source>
</evidence>
<proteinExistence type="predicted"/>
<dbReference type="Pfam" id="PF21093">
    <property type="entry name" value="Nup188_N-subdom_III"/>
    <property type="match status" value="1"/>
</dbReference>
<keyword evidence="7" id="KW-0539">Nucleus</keyword>
<evidence type="ECO:0000256" key="7">
    <source>
        <dbReference type="ARBA" id="ARBA00023242"/>
    </source>
</evidence>
<dbReference type="InterPro" id="IPR048883">
    <property type="entry name" value="Nup188_N-subdom_III"/>
</dbReference>
<feature type="compositionally biased region" description="Basic and acidic residues" evidence="8">
    <location>
        <begin position="1119"/>
        <end position="1129"/>
    </location>
</feature>
<dbReference type="GeneID" id="38777186"/>
<gene>
    <name evidence="10" type="ORF">SCP_0214860</name>
</gene>
<sequence>MSAGESSKRSNLIDVSYQQLHSLLSGRLEGLTLEQLEDIVKPRVEQLRNVEQPFGKPSDASKKKVDSGSVVLRDGVIIRVEEADKAFIFALSAAFDIDQVEALVLLRSFLYNEGLPKSVDSATNIVDELVDAITPFYYSERLFVLRAFIPLFRANENAADPVHAVARKMLPAILPDGKVFAKTLLGEYVRKTSAAPPSRVGPDDARQIAAWAKQNVREQLGALEALFWTMWSYVPCDPTLVVAIYEAAYSTQLGSVQKNSMWLLDSEATQVQQDVAALWILITIEVLELERAAEPAGIVLADDSADTEIYWVSPDALERIHELVTSHGDSLYACTYMAWTFVLSRITKAMVEMKEKLPAAFMNFAQPLCSGRERMHTIMARTCLDPDAGLFKLMLTMLTNSPLFVTAMAWRTGSTLTDPNAVAYRSVLKGLVIAIVELMPVELVPGFDEFVDVWIALFGRSESLSVSGICRQFWLADWTQGIARRAILDVARSRFPVQPRPLVRLLRAMTATGFLDTDPLSTADHANEGELLDPDRELCARHVFYFMDALPTYTQVVPLSACTGAHALYEKLPDRYGGTPTSPGLAYVNLRPLKLPGGSVLPLKTIGRLLSGDGGEFIVVAWQHEHCGWKTLLEILTDYVNRRRAQSGAGAGYQDLSFAPRSSAHQPLVLRLEDIGVEMDRVGDEDLIMDVLDLIRSVVQDNPRLAELLLRSLETGAPVVSHTMVEAQPPDLVQLTTTILEDALLRSSGSKSAPRSPLITSAMSVLSALLALPKYSTRVWLYVRSTSSLFGSDRDVGVASAVLAAERLTGHYTMTLALLYLVQQLFSEASASVLFVAKESPKLQQIKEEVLLRAARFVHAEVWVEHMGWKYAQLGDRFEIGRRVTAFYAEVFKHSPPVLKNAPFSALSSAIADAFVFKATTSTVTPLVSSLTTAGQVLGMLYASRRYGDARRLIYLLESHLFFTRTLLYFKQNSAFAAEPCLLEQALRTRVGGSIASFDGGPSKVDPVDALAGYVKERGMGSIVPVEAMKVLFSLCSSLSLSQGASPTIIGHLSDPEATVLSLVRIIQHPYDDALLRNAVWNFITLAIDKEPALARLFVTGQFRAPNSKSAADSVDVTGKGKEREKPETHNIPQTISAVSIACDMLEHWQQLWELNPQLLASLLRFLDVVWQHGHEHKAVLDKIRESSEFFTQLAEIAARELGPHPDYRTERLVEMDGLQRSHLHEAVSSHAYRTALKSHAMHIIAVDIQMHWLVHGNKPSDKPKSYTAIESVLKDEDQLTELTYEAVASTYDPTVHDDFAELANKNFPSLKMEQMQLQEPLVDREYGDHFAFSTTLLQFRLQPFNLADGVLLEAVKRLTSINLTLSLTQAQTALTESWQYLLLQAVTYLRGDAPVRTTLLSLAASISRDLSMEKRSGDLMSTIHWARLSLLLALLEVAWFSTSDTKEEVEHFVSLVDHVRGIILSPSHPPAMSFLGQLTIPFHRPLLQIIYFCARHSRSLALREKALNSQQRLRMVAMLESTLTFVIDSLRLAFDSARARLDVDLDQDLELLVAVFEQCTRSELTVPSTLWLTRCQETDVVGASLQLLSNMDLVGLSDIGLLRARKQPLYASHVLAFHMALARIPSAAERLASEGVLTAYSENRISAAIRAGMVDVTLPELPGERSPAHTAYCSMVAVVAGVITSLGRHGQYFDAEACGLIQLFGEQIHRALSWTIGDPLTLPLLEEIEQVVNLFSALAQNTAGAGASEAVERVLGSFVSDAQLLLQQLNYALTHPNHLASLFESVTADEKARFEADRGNASVNSPAEALNPLTRPFLARLVYRLFRLAGGVLSALVAISGAETVLTGEREDWPIHGVLIVPHSKVILGDPASLGTLVELGNCALDVLRHLVDRPGAQALTPAAGASSGGKALDVRDAALATRRALEGAVLYGVTQLALWLAKPEFDLPPRPAGEQEVEDVPMQMLMDASLSSSLGSEAKERRARRRSSLTLEERLRRVMTGEMAAEVLALLGKAKGVIAKSVGVVGSEDVDLTDILIRFVHERIAAPP</sequence>
<dbReference type="RefSeq" id="XP_027611182.1">
    <property type="nucleotide sequence ID" value="XM_027755381.1"/>
</dbReference>
<dbReference type="InParanoid" id="A0A401GDL2"/>
<keyword evidence="3" id="KW-0509">mRNA transport</keyword>
<keyword evidence="11" id="KW-1185">Reference proteome</keyword>
<comment type="subcellular location">
    <subcellularLocation>
        <location evidence="1">Nucleus</location>
        <location evidence="1">Nuclear pore complex</location>
    </subcellularLocation>
</comment>
<evidence type="ECO:0000256" key="4">
    <source>
        <dbReference type="ARBA" id="ARBA00022927"/>
    </source>
</evidence>
<organism evidence="10 11">
    <name type="scientific">Sparassis crispa</name>
    <dbReference type="NCBI Taxonomy" id="139825"/>
    <lineage>
        <taxon>Eukaryota</taxon>
        <taxon>Fungi</taxon>
        <taxon>Dikarya</taxon>
        <taxon>Basidiomycota</taxon>
        <taxon>Agaricomycotina</taxon>
        <taxon>Agaricomycetes</taxon>
        <taxon>Polyporales</taxon>
        <taxon>Sparassidaceae</taxon>
        <taxon>Sparassis</taxon>
    </lineage>
</organism>
<evidence type="ECO:0000256" key="1">
    <source>
        <dbReference type="ARBA" id="ARBA00004567"/>
    </source>
</evidence>
<dbReference type="InterPro" id="IPR044840">
    <property type="entry name" value="Nup188"/>
</dbReference>
<name>A0A401GDL2_9APHY</name>
<evidence type="ECO:0000313" key="10">
    <source>
        <dbReference type="EMBL" id="GBE80269.1"/>
    </source>
</evidence>
<dbReference type="Gene3D" id="1.25.10.70">
    <property type="match status" value="1"/>
</dbReference>
<keyword evidence="4" id="KW-0653">Protein transport</keyword>
<dbReference type="GO" id="GO:0051028">
    <property type="term" value="P:mRNA transport"/>
    <property type="evidence" value="ECO:0007669"/>
    <property type="project" value="UniProtKB-KW"/>
</dbReference>
<keyword evidence="2" id="KW-0813">Transport</keyword>